<evidence type="ECO:0000313" key="2">
    <source>
        <dbReference type="Proteomes" id="UP000472276"/>
    </source>
</evidence>
<sequence>PGRESALSLALTHAAQTAPVVVGHQPPSPELFHGELDKCAGFLTQLTFFSILFFVQLLRDRALQWAQAVLRSHPEISYPDFLSKFKSVFDKGSEAAGFG</sequence>
<dbReference type="Proteomes" id="UP000472276">
    <property type="component" value="Unassembled WGS sequence"/>
</dbReference>
<protein>
    <recommendedName>
        <fullName evidence="3">DUF4939 domain-containing protein</fullName>
    </recommendedName>
</protein>
<organism evidence="1 2">
    <name type="scientific">Oreochromis aureus</name>
    <name type="common">Israeli tilapia</name>
    <name type="synonym">Chromis aureus</name>
    <dbReference type="NCBI Taxonomy" id="47969"/>
    <lineage>
        <taxon>Eukaryota</taxon>
        <taxon>Metazoa</taxon>
        <taxon>Chordata</taxon>
        <taxon>Craniata</taxon>
        <taxon>Vertebrata</taxon>
        <taxon>Euteleostomi</taxon>
        <taxon>Actinopterygii</taxon>
        <taxon>Neopterygii</taxon>
        <taxon>Teleostei</taxon>
        <taxon>Neoteleostei</taxon>
        <taxon>Acanthomorphata</taxon>
        <taxon>Ovalentaria</taxon>
        <taxon>Cichlomorphae</taxon>
        <taxon>Cichliformes</taxon>
        <taxon>Cichlidae</taxon>
        <taxon>African cichlids</taxon>
        <taxon>Pseudocrenilabrinae</taxon>
        <taxon>Oreochromini</taxon>
        <taxon>Oreochromis</taxon>
    </lineage>
</organism>
<dbReference type="Ensembl" id="ENSOABT00000071207.1">
    <property type="protein sequence ID" value="ENSOABP00000065172.1"/>
    <property type="gene ID" value="ENSOABG00000035130.1"/>
</dbReference>
<reference evidence="1" key="3">
    <citation type="submission" date="2025-09" db="UniProtKB">
        <authorList>
            <consortium name="Ensembl"/>
        </authorList>
    </citation>
    <scope>IDENTIFICATION</scope>
</reference>
<accession>A0AAZ1XBZ9</accession>
<proteinExistence type="predicted"/>
<reference evidence="2" key="1">
    <citation type="submission" date="2020-03" db="EMBL/GenBank/DDBJ databases">
        <title>Evolution of repeat sequences and sex chromosomes of tilapia species revealed by chromosome-level genomes.</title>
        <authorList>
            <person name="Xu L."/>
            <person name="Tao W."/>
            <person name="Wang D."/>
            <person name="Zhou Q."/>
        </authorList>
    </citation>
    <scope>NUCLEOTIDE SEQUENCE [LARGE SCALE GENOMIC DNA]</scope>
    <source>
        <strain evidence="2">Israel</strain>
    </source>
</reference>
<evidence type="ECO:0000313" key="1">
    <source>
        <dbReference type="Ensembl" id="ENSOABP00000065172.1"/>
    </source>
</evidence>
<evidence type="ECO:0008006" key="3">
    <source>
        <dbReference type="Google" id="ProtNLM"/>
    </source>
</evidence>
<name>A0AAZ1XBZ9_OREAU</name>
<reference evidence="1" key="2">
    <citation type="submission" date="2025-08" db="UniProtKB">
        <authorList>
            <consortium name="Ensembl"/>
        </authorList>
    </citation>
    <scope>IDENTIFICATION</scope>
</reference>
<keyword evidence="2" id="KW-1185">Reference proteome</keyword>
<dbReference type="AlphaFoldDB" id="A0AAZ1XBZ9"/>